<evidence type="ECO:0000256" key="1">
    <source>
        <dbReference type="SAM" id="MobiDB-lite"/>
    </source>
</evidence>
<dbReference type="EMBL" id="JARK01001464">
    <property type="protein sequence ID" value="EYB98775.1"/>
    <property type="molecule type" value="Genomic_DNA"/>
</dbReference>
<name>A0A016T7S5_9BILA</name>
<accession>A0A016T7S5</accession>
<feature type="compositionally biased region" description="Basic and acidic residues" evidence="1">
    <location>
        <begin position="26"/>
        <end position="40"/>
    </location>
</feature>
<sequence>MENGVSTPTVHFSLKQGISAVKVHSSRSDHLFGPARRSDENENGDSDEMCRYADDQSATLYDEYCGPRPVKFSVCIHLIVST</sequence>
<evidence type="ECO:0000313" key="2">
    <source>
        <dbReference type="EMBL" id="EYB98775.1"/>
    </source>
</evidence>
<comment type="caution">
    <text evidence="2">The sequence shown here is derived from an EMBL/GenBank/DDBJ whole genome shotgun (WGS) entry which is preliminary data.</text>
</comment>
<organism evidence="2 3">
    <name type="scientific">Ancylostoma ceylanicum</name>
    <dbReference type="NCBI Taxonomy" id="53326"/>
    <lineage>
        <taxon>Eukaryota</taxon>
        <taxon>Metazoa</taxon>
        <taxon>Ecdysozoa</taxon>
        <taxon>Nematoda</taxon>
        <taxon>Chromadorea</taxon>
        <taxon>Rhabditida</taxon>
        <taxon>Rhabditina</taxon>
        <taxon>Rhabditomorpha</taxon>
        <taxon>Strongyloidea</taxon>
        <taxon>Ancylostomatidae</taxon>
        <taxon>Ancylostomatinae</taxon>
        <taxon>Ancylostoma</taxon>
    </lineage>
</organism>
<feature type="region of interest" description="Disordered" evidence="1">
    <location>
        <begin position="25"/>
        <end position="48"/>
    </location>
</feature>
<dbReference type="Proteomes" id="UP000024635">
    <property type="component" value="Unassembled WGS sequence"/>
</dbReference>
<gene>
    <name evidence="2" type="primary">Acey_s0128.g1434</name>
    <name evidence="2" type="ORF">Y032_0128g1434</name>
</gene>
<proteinExistence type="predicted"/>
<protein>
    <submittedName>
        <fullName evidence="2">Uncharacterized protein</fullName>
    </submittedName>
</protein>
<evidence type="ECO:0000313" key="3">
    <source>
        <dbReference type="Proteomes" id="UP000024635"/>
    </source>
</evidence>
<reference evidence="3" key="1">
    <citation type="journal article" date="2015" name="Nat. Genet.">
        <title>The genome and transcriptome of the zoonotic hookworm Ancylostoma ceylanicum identify infection-specific gene families.</title>
        <authorList>
            <person name="Schwarz E.M."/>
            <person name="Hu Y."/>
            <person name="Antoshechkin I."/>
            <person name="Miller M.M."/>
            <person name="Sternberg P.W."/>
            <person name="Aroian R.V."/>
        </authorList>
    </citation>
    <scope>NUCLEOTIDE SEQUENCE</scope>
    <source>
        <strain evidence="3">HY135</strain>
    </source>
</reference>
<dbReference type="AlphaFoldDB" id="A0A016T7S5"/>
<keyword evidence="3" id="KW-1185">Reference proteome</keyword>